<dbReference type="EMBL" id="UGQT01000001">
    <property type="protein sequence ID" value="STZ60671.1"/>
    <property type="molecule type" value="Genomic_DNA"/>
</dbReference>
<organism evidence="2 3">
    <name type="scientific">Mycolicibacterium tokaiense</name>
    <dbReference type="NCBI Taxonomy" id="39695"/>
    <lineage>
        <taxon>Bacteria</taxon>
        <taxon>Bacillati</taxon>
        <taxon>Actinomycetota</taxon>
        <taxon>Actinomycetes</taxon>
        <taxon>Mycobacteriales</taxon>
        <taxon>Mycobacteriaceae</taxon>
        <taxon>Mycolicibacterium</taxon>
    </lineage>
</organism>
<protein>
    <recommendedName>
        <fullName evidence="1">MlaB-like STAS domain-containing protein</fullName>
    </recommendedName>
</protein>
<evidence type="ECO:0000313" key="3">
    <source>
        <dbReference type="Proteomes" id="UP000254978"/>
    </source>
</evidence>
<dbReference type="RefSeq" id="WP_115279772.1">
    <property type="nucleotide sequence ID" value="NZ_AP022600.1"/>
</dbReference>
<evidence type="ECO:0000313" key="2">
    <source>
        <dbReference type="EMBL" id="STZ60671.1"/>
    </source>
</evidence>
<accession>A0A378TIP2</accession>
<dbReference type="CDD" id="cd07043">
    <property type="entry name" value="STAS_anti-anti-sigma_factors"/>
    <property type="match status" value="1"/>
</dbReference>
<gene>
    <name evidence="2" type="ORF">NCTC10821_04215</name>
</gene>
<dbReference type="AlphaFoldDB" id="A0A378TIP2"/>
<evidence type="ECO:0000259" key="1">
    <source>
        <dbReference type="Pfam" id="PF13466"/>
    </source>
</evidence>
<dbReference type="Pfam" id="PF13466">
    <property type="entry name" value="STAS_2"/>
    <property type="match status" value="1"/>
</dbReference>
<dbReference type="InterPro" id="IPR036513">
    <property type="entry name" value="STAS_dom_sf"/>
</dbReference>
<feature type="domain" description="MlaB-like STAS" evidence="1">
    <location>
        <begin position="22"/>
        <end position="99"/>
    </location>
</feature>
<proteinExistence type="predicted"/>
<dbReference type="OrthoDB" id="9796076at2"/>
<name>A0A378TIP2_9MYCO</name>
<dbReference type="SUPFAM" id="SSF52091">
    <property type="entry name" value="SpoIIaa-like"/>
    <property type="match status" value="1"/>
</dbReference>
<reference evidence="2 3" key="1">
    <citation type="submission" date="2018-06" db="EMBL/GenBank/DDBJ databases">
        <authorList>
            <consortium name="Pathogen Informatics"/>
            <person name="Doyle S."/>
        </authorList>
    </citation>
    <scope>NUCLEOTIDE SEQUENCE [LARGE SCALE GENOMIC DNA]</scope>
    <source>
        <strain evidence="2 3">NCTC10821</strain>
    </source>
</reference>
<dbReference type="Proteomes" id="UP000254978">
    <property type="component" value="Unassembled WGS sequence"/>
</dbReference>
<dbReference type="Gene3D" id="3.30.750.24">
    <property type="entry name" value="STAS domain"/>
    <property type="match status" value="1"/>
</dbReference>
<sequence length="123" mass="13007">MTTVPAVLQDAVACQSGRRCRIVLPTRFDIHETPRFEAAARQAASRGGVVEIDAGAVRHMDQSAIDALIATRLRCLDLGGDLVLAASSVAARVILELTGRYAALNPIDPVVTVDELPMSEVAA</sequence>
<keyword evidence="3" id="KW-1185">Reference proteome</keyword>
<dbReference type="InterPro" id="IPR058548">
    <property type="entry name" value="MlaB-like_STAS"/>
</dbReference>